<dbReference type="PANTHER" id="PTHR33121:SF70">
    <property type="entry name" value="SIGNALING PROTEIN YKOW"/>
    <property type="match status" value="1"/>
</dbReference>
<evidence type="ECO:0000259" key="4">
    <source>
        <dbReference type="PROSITE" id="PS50887"/>
    </source>
</evidence>
<dbReference type="SMART" id="SM00267">
    <property type="entry name" value="GGDEF"/>
    <property type="match status" value="1"/>
</dbReference>
<keyword evidence="6" id="KW-1185">Reference proteome</keyword>
<protein>
    <submittedName>
        <fullName evidence="5">EAL domain-containing protein</fullName>
    </submittedName>
</protein>
<dbReference type="EMBL" id="JBBUTF010000012">
    <property type="protein sequence ID" value="MEK8027132.1"/>
    <property type="molecule type" value="Genomic_DNA"/>
</dbReference>
<dbReference type="PANTHER" id="PTHR33121">
    <property type="entry name" value="CYCLIC DI-GMP PHOSPHODIESTERASE PDEF"/>
    <property type="match status" value="1"/>
</dbReference>
<dbReference type="InterPro" id="IPR029787">
    <property type="entry name" value="Nucleotide_cyclase"/>
</dbReference>
<sequence length="788" mass="85617">MTPSDLLRAPARWRLGTRFALLSLALLMAVQLAGFALIGDAIERNARGSLAQELAVGERVWQRLLAQRATQFSQSASLLAADYGFREAIHSGDRETLVSALDNHGARIGAALVVWLDPGLRLRAQSSDADGLLLPMLTRLGPQLARSGQAMADVTGRPVQFVMVPVRAPLLIGWVVMGFALDTRLLDELHAISGVHGLLRGRQADGRIQLLGSSLPAGGSAARTLAPLPAQAVQARLDDAPYQLRRVAVAADGEATIDLWLARSVAEAVAPYRALQAMLLGLTAAGLLLSTLGSLWAARRVTRPLATLVQATERLGAGDLHTPVQETAPGEVGELATAFEQMRRRLAEQHEAVQRAAWWDRLTGLPNREQFRAAIAQRIAETRPHAVVMLDLDRFKHINDVLGHAAGDRVLCAVGSRLRDAVRPEDMVARLGGDEFALLLPDIDAHTVRALAERVTQAFDGPLDVDAQRVDLSAGLGLACWPAHATDADALLGRAEVAMYAAKRHTAGAELWGPQLETASAQNLSLLSDLRRAIELDELRLYLQPKVRLADGRLIGAEGLVRWQHPQRGLVPPMQFIPYAEQTGFIRELTLWVFDEGARLQAELAALGIERLSVNLSTRDLMDSDLPERLEAILRRRNARAEAFCLEITESAIMDDPQRAEQVLNRLAGRGYKLSIDDFGTGYSSLGYLRRLPVRELKIDRSFVSGLDRQAADQAIVKGTIDLAHNLGLSVVAEGVENAATVERLRALGCDEGQGYHYSRPVPLDELRRWAATDRDAAPAPAPLATTP</sequence>
<feature type="domain" description="EAL" evidence="2">
    <location>
        <begin position="523"/>
        <end position="775"/>
    </location>
</feature>
<dbReference type="PROSITE" id="PS50885">
    <property type="entry name" value="HAMP"/>
    <property type="match status" value="1"/>
</dbReference>
<reference evidence="5 6" key="1">
    <citation type="submission" date="2024-04" db="EMBL/GenBank/DDBJ databases">
        <title>Novel species of the genus Ideonella isolated from streams.</title>
        <authorList>
            <person name="Lu H."/>
        </authorList>
    </citation>
    <scope>NUCLEOTIDE SEQUENCE [LARGE SCALE GENOMIC DNA]</scope>
    <source>
        <strain evidence="5 6">BYS139W</strain>
    </source>
</reference>
<dbReference type="PROSITE" id="PS50887">
    <property type="entry name" value="GGDEF"/>
    <property type="match status" value="1"/>
</dbReference>
<dbReference type="CDD" id="cd01948">
    <property type="entry name" value="EAL"/>
    <property type="match status" value="1"/>
</dbReference>
<evidence type="ECO:0000313" key="6">
    <source>
        <dbReference type="Proteomes" id="UP001368500"/>
    </source>
</evidence>
<dbReference type="Gene3D" id="3.20.20.450">
    <property type="entry name" value="EAL domain"/>
    <property type="match status" value="1"/>
</dbReference>
<keyword evidence="1" id="KW-1133">Transmembrane helix</keyword>
<dbReference type="Proteomes" id="UP001368500">
    <property type="component" value="Unassembled WGS sequence"/>
</dbReference>
<dbReference type="Pfam" id="PF00990">
    <property type="entry name" value="GGDEF"/>
    <property type="match status" value="1"/>
</dbReference>
<accession>A0ABU9BB49</accession>
<dbReference type="Pfam" id="PF00563">
    <property type="entry name" value="EAL"/>
    <property type="match status" value="1"/>
</dbReference>
<dbReference type="InterPro" id="IPR000160">
    <property type="entry name" value="GGDEF_dom"/>
</dbReference>
<dbReference type="InterPro" id="IPR029150">
    <property type="entry name" value="dCache_3"/>
</dbReference>
<name>A0ABU9BB49_9BURK</name>
<dbReference type="InterPro" id="IPR001633">
    <property type="entry name" value="EAL_dom"/>
</dbReference>
<dbReference type="CDD" id="cd01949">
    <property type="entry name" value="GGDEF"/>
    <property type="match status" value="1"/>
</dbReference>
<dbReference type="InterPro" id="IPR003660">
    <property type="entry name" value="HAMP_dom"/>
</dbReference>
<dbReference type="InterPro" id="IPR050706">
    <property type="entry name" value="Cyclic-di-GMP_PDE-like"/>
</dbReference>
<feature type="domain" description="HAMP" evidence="3">
    <location>
        <begin position="299"/>
        <end position="351"/>
    </location>
</feature>
<dbReference type="CDD" id="cd06225">
    <property type="entry name" value="HAMP"/>
    <property type="match status" value="1"/>
</dbReference>
<gene>
    <name evidence="5" type="ORF">AACH11_14280</name>
</gene>
<dbReference type="PROSITE" id="PS50883">
    <property type="entry name" value="EAL"/>
    <property type="match status" value="1"/>
</dbReference>
<evidence type="ECO:0000259" key="2">
    <source>
        <dbReference type="PROSITE" id="PS50883"/>
    </source>
</evidence>
<dbReference type="RefSeq" id="WP_341374906.1">
    <property type="nucleotide sequence ID" value="NZ_JBBUTF010000012.1"/>
</dbReference>
<dbReference type="SMART" id="SM00304">
    <property type="entry name" value="HAMP"/>
    <property type="match status" value="1"/>
</dbReference>
<dbReference type="NCBIfam" id="TIGR00254">
    <property type="entry name" value="GGDEF"/>
    <property type="match status" value="1"/>
</dbReference>
<dbReference type="SUPFAM" id="SSF55073">
    <property type="entry name" value="Nucleotide cyclase"/>
    <property type="match status" value="1"/>
</dbReference>
<dbReference type="Gene3D" id="3.30.70.270">
    <property type="match status" value="1"/>
</dbReference>
<dbReference type="Pfam" id="PF00672">
    <property type="entry name" value="HAMP"/>
    <property type="match status" value="1"/>
</dbReference>
<proteinExistence type="predicted"/>
<feature type="domain" description="GGDEF" evidence="4">
    <location>
        <begin position="383"/>
        <end position="517"/>
    </location>
</feature>
<keyword evidence="1" id="KW-0472">Membrane</keyword>
<keyword evidence="1" id="KW-0812">Transmembrane</keyword>
<feature type="transmembrane region" description="Helical" evidence="1">
    <location>
        <begin position="20"/>
        <end position="39"/>
    </location>
</feature>
<dbReference type="SMART" id="SM00052">
    <property type="entry name" value="EAL"/>
    <property type="match status" value="1"/>
</dbReference>
<dbReference type="InterPro" id="IPR035919">
    <property type="entry name" value="EAL_sf"/>
</dbReference>
<dbReference type="Pfam" id="PF14827">
    <property type="entry name" value="dCache_3"/>
    <property type="match status" value="1"/>
</dbReference>
<organism evidence="5 6">
    <name type="scientific">Pseudaquabacterium rugosum</name>
    <dbReference type="NCBI Taxonomy" id="2984194"/>
    <lineage>
        <taxon>Bacteria</taxon>
        <taxon>Pseudomonadati</taxon>
        <taxon>Pseudomonadota</taxon>
        <taxon>Betaproteobacteria</taxon>
        <taxon>Burkholderiales</taxon>
        <taxon>Sphaerotilaceae</taxon>
        <taxon>Pseudaquabacterium</taxon>
    </lineage>
</organism>
<comment type="caution">
    <text evidence="5">The sequence shown here is derived from an EMBL/GenBank/DDBJ whole genome shotgun (WGS) entry which is preliminary data.</text>
</comment>
<evidence type="ECO:0000313" key="5">
    <source>
        <dbReference type="EMBL" id="MEK8027132.1"/>
    </source>
</evidence>
<evidence type="ECO:0000256" key="1">
    <source>
        <dbReference type="SAM" id="Phobius"/>
    </source>
</evidence>
<dbReference type="Gene3D" id="6.10.340.10">
    <property type="match status" value="1"/>
</dbReference>
<evidence type="ECO:0000259" key="3">
    <source>
        <dbReference type="PROSITE" id="PS50885"/>
    </source>
</evidence>
<dbReference type="SUPFAM" id="SSF141868">
    <property type="entry name" value="EAL domain-like"/>
    <property type="match status" value="1"/>
</dbReference>
<dbReference type="InterPro" id="IPR043128">
    <property type="entry name" value="Rev_trsase/Diguanyl_cyclase"/>
</dbReference>
<dbReference type="SUPFAM" id="SSF158472">
    <property type="entry name" value="HAMP domain-like"/>
    <property type="match status" value="1"/>
</dbReference>